<dbReference type="Proteomes" id="UP001292079">
    <property type="component" value="Unassembled WGS sequence"/>
</dbReference>
<evidence type="ECO:0000256" key="1">
    <source>
        <dbReference type="SAM" id="Phobius"/>
    </source>
</evidence>
<feature type="transmembrane region" description="Helical" evidence="1">
    <location>
        <begin position="57"/>
        <end position="77"/>
    </location>
</feature>
<accession>A0AAE1ZD09</accession>
<feature type="transmembrane region" description="Helical" evidence="1">
    <location>
        <begin position="83"/>
        <end position="103"/>
    </location>
</feature>
<feature type="transmembrane region" description="Helical" evidence="1">
    <location>
        <begin position="124"/>
        <end position="143"/>
    </location>
</feature>
<keyword evidence="1" id="KW-0812">Transmembrane</keyword>
<gene>
    <name evidence="2" type="ORF">MN116_005562</name>
</gene>
<proteinExistence type="predicted"/>
<name>A0AAE1ZD09_SCHME</name>
<sequence length="146" mass="17053">MKEKLTICMSLESGILSRCLNFWWKIAVWVVAMVLFSIITIISVIMTINLSDYFKSLLFYCIITTIITVTLSIDAYFTVYHEFVVNIIGIGMTISYSPIWLYLCQMSIGNFHPEFIDPFFSAELLYFVLMFILYITDIEFIILCRN</sequence>
<keyword evidence="3" id="KW-1185">Reference proteome</keyword>
<comment type="caution">
    <text evidence="2">The sequence shown here is derived from an EMBL/GenBank/DDBJ whole genome shotgun (WGS) entry which is preliminary data.</text>
</comment>
<evidence type="ECO:0000313" key="2">
    <source>
        <dbReference type="EMBL" id="KAK4471169.1"/>
    </source>
</evidence>
<dbReference type="EMBL" id="JALJAT010000003">
    <property type="protein sequence ID" value="KAK4471169.1"/>
    <property type="molecule type" value="Genomic_DNA"/>
</dbReference>
<keyword evidence="1" id="KW-1133">Transmembrane helix</keyword>
<organism evidence="2 3">
    <name type="scientific">Schistosoma mekongi</name>
    <name type="common">Parasitic worm</name>
    <dbReference type="NCBI Taxonomy" id="38744"/>
    <lineage>
        <taxon>Eukaryota</taxon>
        <taxon>Metazoa</taxon>
        <taxon>Spiralia</taxon>
        <taxon>Lophotrochozoa</taxon>
        <taxon>Platyhelminthes</taxon>
        <taxon>Trematoda</taxon>
        <taxon>Digenea</taxon>
        <taxon>Strigeidida</taxon>
        <taxon>Schistosomatoidea</taxon>
        <taxon>Schistosomatidae</taxon>
        <taxon>Schistosoma</taxon>
    </lineage>
</organism>
<protein>
    <submittedName>
        <fullName evidence="2">Uncharacterized protein</fullName>
    </submittedName>
</protein>
<keyword evidence="1" id="KW-0472">Membrane</keyword>
<evidence type="ECO:0000313" key="3">
    <source>
        <dbReference type="Proteomes" id="UP001292079"/>
    </source>
</evidence>
<reference evidence="2" key="1">
    <citation type="submission" date="2022-04" db="EMBL/GenBank/DDBJ databases">
        <authorList>
            <person name="Xu L."/>
            <person name="Lv Z."/>
        </authorList>
    </citation>
    <scope>NUCLEOTIDE SEQUENCE</scope>
    <source>
        <strain evidence="2">LV_2022a</strain>
    </source>
</reference>
<feature type="transmembrane region" description="Helical" evidence="1">
    <location>
        <begin position="26"/>
        <end position="50"/>
    </location>
</feature>
<dbReference type="AlphaFoldDB" id="A0AAE1ZD09"/>
<reference evidence="2" key="2">
    <citation type="journal article" date="2023" name="Infect Dis Poverty">
        <title>Chromosome-scale genome of the human blood fluke Schistosoma mekongi and its implications for public health.</title>
        <authorList>
            <person name="Zhou M."/>
            <person name="Xu L."/>
            <person name="Xu D."/>
            <person name="Chen W."/>
            <person name="Khan J."/>
            <person name="Hu Y."/>
            <person name="Huang H."/>
            <person name="Wei H."/>
            <person name="Zhang Y."/>
            <person name="Chusongsang P."/>
            <person name="Tanasarnprasert K."/>
            <person name="Hu X."/>
            <person name="Limpanont Y."/>
            <person name="Lv Z."/>
        </authorList>
    </citation>
    <scope>NUCLEOTIDE SEQUENCE</scope>
    <source>
        <strain evidence="2">LV_2022a</strain>
    </source>
</reference>